<gene>
    <name evidence="1" type="ORF">SAMN02746066_01415</name>
</gene>
<dbReference type="OrthoDB" id="2236502at2"/>
<protein>
    <submittedName>
        <fullName evidence="1">Uncharacterized protein</fullName>
    </submittedName>
</protein>
<organism evidence="1 2">
    <name type="scientific">Anaerosporobacter mobilis DSM 15930</name>
    <dbReference type="NCBI Taxonomy" id="1120996"/>
    <lineage>
        <taxon>Bacteria</taxon>
        <taxon>Bacillati</taxon>
        <taxon>Bacillota</taxon>
        <taxon>Clostridia</taxon>
        <taxon>Lachnospirales</taxon>
        <taxon>Lachnospiraceae</taxon>
        <taxon>Anaerosporobacter</taxon>
    </lineage>
</organism>
<evidence type="ECO:0000313" key="2">
    <source>
        <dbReference type="Proteomes" id="UP000184038"/>
    </source>
</evidence>
<evidence type="ECO:0000313" key="1">
    <source>
        <dbReference type="EMBL" id="SHM28744.1"/>
    </source>
</evidence>
<reference evidence="1 2" key="1">
    <citation type="submission" date="2016-11" db="EMBL/GenBank/DDBJ databases">
        <authorList>
            <person name="Jaros S."/>
            <person name="Januszkiewicz K."/>
            <person name="Wedrychowicz H."/>
        </authorList>
    </citation>
    <scope>NUCLEOTIDE SEQUENCE [LARGE SCALE GENOMIC DNA]</scope>
    <source>
        <strain evidence="1 2">DSM 15930</strain>
    </source>
</reference>
<keyword evidence="2" id="KW-1185">Reference proteome</keyword>
<dbReference type="AlphaFoldDB" id="A0A1M7HJV5"/>
<dbReference type="STRING" id="1120996.SAMN02746066_01415"/>
<sequence length="213" mass="24746">MNYQEWIFKIKHHLENVRKQAVKLTAEVIGQTLCEDDFYMISILDKCIRLIDGFAIMIEKRNLTCAGILLRVQIDNCLRTYALYAAENQTEIIRSVYSGEKQINRMKAKDGNLMTDAYLRKQLAKFDKRFDSVYKAASGYIHHSEKAFYSVVSVKEPSFLEFNVGHPVRNELDPVLQECSEAFLYFVKFQFELTRPFIESKVLIDSTDTDSNV</sequence>
<dbReference type="EMBL" id="FRCP01000008">
    <property type="protein sequence ID" value="SHM28744.1"/>
    <property type="molecule type" value="Genomic_DNA"/>
</dbReference>
<accession>A0A1M7HJV5</accession>
<proteinExistence type="predicted"/>
<name>A0A1M7HJV5_9FIRM</name>
<dbReference type="Proteomes" id="UP000184038">
    <property type="component" value="Unassembled WGS sequence"/>
</dbReference>
<dbReference type="RefSeq" id="WP_073285195.1">
    <property type="nucleotide sequence ID" value="NZ_FRCP01000008.1"/>
</dbReference>